<accession>Q0C6X6</accession>
<dbReference type="AlphaFoldDB" id="Q0C6X6"/>
<gene>
    <name evidence="2" type="ordered locus">Pcar_3191</name>
</gene>
<organism evidence="2 3">
    <name type="scientific">Syntrophotalea carbinolica (strain DSM 2380 / NBRC 103641 / GraBd1)</name>
    <name type="common">Pelobacter carbinolicus</name>
    <dbReference type="NCBI Taxonomy" id="338963"/>
    <lineage>
        <taxon>Bacteria</taxon>
        <taxon>Pseudomonadati</taxon>
        <taxon>Thermodesulfobacteriota</taxon>
        <taxon>Desulfuromonadia</taxon>
        <taxon>Desulfuromonadales</taxon>
        <taxon>Syntrophotaleaceae</taxon>
        <taxon>Syntrophotalea</taxon>
    </lineage>
</organism>
<dbReference type="KEGG" id="pca:Pcar_3191"/>
<evidence type="ECO:0000313" key="3">
    <source>
        <dbReference type="Proteomes" id="UP000002534"/>
    </source>
</evidence>
<protein>
    <submittedName>
        <fullName evidence="2">Uncharacterized protein</fullName>
    </submittedName>
</protein>
<dbReference type="STRING" id="338963.Pcar_3191"/>
<reference evidence="3" key="1">
    <citation type="submission" date="2005-10" db="EMBL/GenBank/DDBJ databases">
        <title>Complete sequence of Pelobacter carbinolicus DSM 2380.</title>
        <authorList>
            <person name="Copeland A."/>
            <person name="Lucas S."/>
            <person name="Lapidus A."/>
            <person name="Barry K."/>
            <person name="Detter J.C."/>
            <person name="Glavina T."/>
            <person name="Hammon N."/>
            <person name="Israni S."/>
            <person name="Pitluck S."/>
            <person name="Chertkov O."/>
            <person name="Schmutz J."/>
            <person name="Larimer F."/>
            <person name="Land M."/>
            <person name="Kyrpides N."/>
            <person name="Ivanova N."/>
            <person name="Richardson P."/>
        </authorList>
    </citation>
    <scope>NUCLEOTIDE SEQUENCE [LARGE SCALE GENOMIC DNA]</scope>
    <source>
        <strain evidence="3">DSM 2380 / NBRC 103641 / GraBd1</strain>
    </source>
</reference>
<keyword evidence="1" id="KW-1133">Transmembrane helix</keyword>
<name>Q0C6X6_SYNC1</name>
<reference evidence="2 3" key="2">
    <citation type="journal article" date="2012" name="BMC Genomics">
        <title>The genome of Pelobacter carbinolicus reveals surprising metabolic capabilities and physiological features.</title>
        <authorList>
            <person name="Aklujkar M."/>
            <person name="Haveman S.A."/>
            <person name="Didonato R.Jr."/>
            <person name="Chertkov O."/>
            <person name="Han C.S."/>
            <person name="Land M.L."/>
            <person name="Brown P."/>
            <person name="Lovley D.R."/>
        </authorList>
    </citation>
    <scope>NUCLEOTIDE SEQUENCE [LARGE SCALE GENOMIC DNA]</scope>
    <source>
        <strain evidence="3">DSM 2380 / NBRC 103641 / GraBd1</strain>
    </source>
</reference>
<sequence>MSQFEESDGVLRCLFSRMARAMTMIRVLGVGACAFCRVLWKRGGSHRRLGLLLAH</sequence>
<dbReference type="Proteomes" id="UP000002534">
    <property type="component" value="Chromosome"/>
</dbReference>
<keyword evidence="1" id="KW-0812">Transmembrane</keyword>
<dbReference type="HOGENOM" id="CLU_3028200_0_0_7"/>
<evidence type="ECO:0000313" key="2">
    <source>
        <dbReference type="EMBL" id="ABI81811.1"/>
    </source>
</evidence>
<dbReference type="EMBL" id="CP000142">
    <property type="protein sequence ID" value="ABI81811.1"/>
    <property type="molecule type" value="Genomic_DNA"/>
</dbReference>
<feature type="transmembrane region" description="Helical" evidence="1">
    <location>
        <begin position="20"/>
        <end position="40"/>
    </location>
</feature>
<keyword evidence="1" id="KW-0472">Membrane</keyword>
<proteinExistence type="predicted"/>
<evidence type="ECO:0000256" key="1">
    <source>
        <dbReference type="SAM" id="Phobius"/>
    </source>
</evidence>
<keyword evidence="3" id="KW-1185">Reference proteome</keyword>